<evidence type="ECO:0000313" key="2">
    <source>
        <dbReference type="EMBL" id="KHJ92820.1"/>
    </source>
</evidence>
<dbReference type="Proteomes" id="UP000053660">
    <property type="component" value="Unassembled WGS sequence"/>
</dbReference>
<dbReference type="AlphaFoldDB" id="A0A0B1TBU6"/>
<keyword evidence="3" id="KW-1185">Reference proteome</keyword>
<feature type="signal peptide" evidence="1">
    <location>
        <begin position="1"/>
        <end position="19"/>
    </location>
</feature>
<feature type="chain" id="PRO_5002082077" description="Saposin B-type domain-containing protein" evidence="1">
    <location>
        <begin position="20"/>
        <end position="108"/>
    </location>
</feature>
<keyword evidence="1" id="KW-0732">Signal</keyword>
<evidence type="ECO:0000256" key="1">
    <source>
        <dbReference type="SAM" id="SignalP"/>
    </source>
</evidence>
<reference evidence="2 3" key="1">
    <citation type="submission" date="2014-03" db="EMBL/GenBank/DDBJ databases">
        <title>Draft genome of the hookworm Oesophagostomum dentatum.</title>
        <authorList>
            <person name="Mitreva M."/>
        </authorList>
    </citation>
    <scope>NUCLEOTIDE SEQUENCE [LARGE SCALE GENOMIC DNA]</scope>
    <source>
        <strain evidence="2 3">OD-Hann</strain>
    </source>
</reference>
<protein>
    <recommendedName>
        <fullName evidence="4">Saposin B-type domain-containing protein</fullName>
    </recommendedName>
</protein>
<evidence type="ECO:0000313" key="3">
    <source>
        <dbReference type="Proteomes" id="UP000053660"/>
    </source>
</evidence>
<accession>A0A0B1TBU6</accession>
<evidence type="ECO:0008006" key="4">
    <source>
        <dbReference type="Google" id="ProtNLM"/>
    </source>
</evidence>
<dbReference type="EMBL" id="KN551106">
    <property type="protein sequence ID" value="KHJ92820.1"/>
    <property type="molecule type" value="Genomic_DNA"/>
</dbReference>
<proteinExistence type="predicted"/>
<organism evidence="2 3">
    <name type="scientific">Oesophagostomum dentatum</name>
    <name type="common">Nodular worm</name>
    <dbReference type="NCBI Taxonomy" id="61180"/>
    <lineage>
        <taxon>Eukaryota</taxon>
        <taxon>Metazoa</taxon>
        <taxon>Ecdysozoa</taxon>
        <taxon>Nematoda</taxon>
        <taxon>Chromadorea</taxon>
        <taxon>Rhabditida</taxon>
        <taxon>Rhabditina</taxon>
        <taxon>Rhabditomorpha</taxon>
        <taxon>Strongyloidea</taxon>
        <taxon>Strongylidae</taxon>
        <taxon>Oesophagostomum</taxon>
    </lineage>
</organism>
<name>A0A0B1TBU6_OESDE</name>
<sequence length="108" mass="12419">MKAFLFILFSSFCFTLSQRRDLDACPVCRHVVEKIGDLFRARGDLPPNMVRDNVCNRLPQHIRYITPGETVHLCHRIVAHALSDKSIIARLDVSKHFGPYSQQLEIID</sequence>
<gene>
    <name evidence="2" type="ORF">OESDEN_07281</name>
</gene>